<reference evidence="2 3" key="1">
    <citation type="submission" date="2019-09" db="EMBL/GenBank/DDBJ databases">
        <title>Chitinophaga ginsengihumi sp. nov., isolated from soil of ginseng rhizosphere.</title>
        <authorList>
            <person name="Lee J."/>
        </authorList>
    </citation>
    <scope>NUCLEOTIDE SEQUENCE [LARGE SCALE GENOMIC DNA]</scope>
    <source>
        <strain evidence="2 3">BN140078</strain>
    </source>
</reference>
<proteinExistence type="predicted"/>
<keyword evidence="3" id="KW-1185">Reference proteome</keyword>
<feature type="compositionally biased region" description="Basic and acidic residues" evidence="1">
    <location>
        <begin position="1"/>
        <end position="11"/>
    </location>
</feature>
<evidence type="ECO:0000313" key="2">
    <source>
        <dbReference type="EMBL" id="KAA2245243.1"/>
    </source>
</evidence>
<dbReference type="RefSeq" id="WP_149836634.1">
    <property type="nucleotide sequence ID" value="NZ_VUOC01000001.1"/>
</dbReference>
<evidence type="ECO:0000313" key="3">
    <source>
        <dbReference type="Proteomes" id="UP000324611"/>
    </source>
</evidence>
<accession>A0A5B2VZN0</accession>
<dbReference type="Proteomes" id="UP000324611">
    <property type="component" value="Unassembled WGS sequence"/>
</dbReference>
<dbReference type="AlphaFoldDB" id="A0A5B2VZN0"/>
<feature type="region of interest" description="Disordered" evidence="1">
    <location>
        <begin position="1"/>
        <end position="66"/>
    </location>
</feature>
<comment type="caution">
    <text evidence="2">The sequence shown here is derived from an EMBL/GenBank/DDBJ whole genome shotgun (WGS) entry which is preliminary data.</text>
</comment>
<name>A0A5B2VZN0_9BACT</name>
<reference evidence="2 3" key="2">
    <citation type="submission" date="2019-09" db="EMBL/GenBank/DDBJ databases">
        <authorList>
            <person name="Jin C."/>
        </authorList>
    </citation>
    <scope>NUCLEOTIDE SEQUENCE [LARGE SCALE GENOMIC DNA]</scope>
    <source>
        <strain evidence="2 3">BN140078</strain>
    </source>
</reference>
<dbReference type="EMBL" id="VUOC01000001">
    <property type="protein sequence ID" value="KAA2245243.1"/>
    <property type="molecule type" value="Genomic_DNA"/>
</dbReference>
<evidence type="ECO:0000256" key="1">
    <source>
        <dbReference type="SAM" id="MobiDB-lite"/>
    </source>
</evidence>
<sequence length="66" mass="7653">MKQHQDKDVNKHPTQKQPGKQQMPAKDDNKKNPSQQTPDKQDIPDEIPEREIKRSPANPQDKKQGK</sequence>
<organism evidence="2 3">
    <name type="scientific">Chitinophaga agrisoli</name>
    <dbReference type="NCBI Taxonomy" id="2607653"/>
    <lineage>
        <taxon>Bacteria</taxon>
        <taxon>Pseudomonadati</taxon>
        <taxon>Bacteroidota</taxon>
        <taxon>Chitinophagia</taxon>
        <taxon>Chitinophagales</taxon>
        <taxon>Chitinophagaceae</taxon>
        <taxon>Chitinophaga</taxon>
    </lineage>
</organism>
<feature type="compositionally biased region" description="Basic and acidic residues" evidence="1">
    <location>
        <begin position="39"/>
        <end position="66"/>
    </location>
</feature>
<protein>
    <submittedName>
        <fullName evidence="2">Uncharacterized protein</fullName>
    </submittedName>
</protein>
<gene>
    <name evidence="2" type="ORF">F0L74_04575</name>
</gene>